<gene>
    <name evidence="1" type="ORF">HAX54_035900</name>
</gene>
<accession>A0ABS8SFX4</accession>
<sequence>MDWWSAYMNLKARSSPHELAFGVELGPSAISLHGIEPRVHSVWAPVHTPIECRREGSVRVGLDAISLCYEARVYSVWAPGPRSESELGVKGVLSGLESHIGRRIFLIRLYGLG</sequence>
<reference evidence="1 2" key="1">
    <citation type="journal article" date="2021" name="BMC Genomics">
        <title>Datura genome reveals duplications of psychoactive alkaloid biosynthetic genes and high mutation rate following tissue culture.</title>
        <authorList>
            <person name="Rajewski A."/>
            <person name="Carter-House D."/>
            <person name="Stajich J."/>
            <person name="Litt A."/>
        </authorList>
    </citation>
    <scope>NUCLEOTIDE SEQUENCE [LARGE SCALE GENOMIC DNA]</scope>
    <source>
        <strain evidence="1">AR-01</strain>
    </source>
</reference>
<name>A0ABS8SFX4_DATST</name>
<proteinExistence type="predicted"/>
<evidence type="ECO:0000313" key="2">
    <source>
        <dbReference type="Proteomes" id="UP000823775"/>
    </source>
</evidence>
<evidence type="ECO:0000313" key="1">
    <source>
        <dbReference type="EMBL" id="MCD7457693.1"/>
    </source>
</evidence>
<comment type="caution">
    <text evidence="1">The sequence shown here is derived from an EMBL/GenBank/DDBJ whole genome shotgun (WGS) entry which is preliminary data.</text>
</comment>
<organism evidence="1 2">
    <name type="scientific">Datura stramonium</name>
    <name type="common">Jimsonweed</name>
    <name type="synonym">Common thornapple</name>
    <dbReference type="NCBI Taxonomy" id="4076"/>
    <lineage>
        <taxon>Eukaryota</taxon>
        <taxon>Viridiplantae</taxon>
        <taxon>Streptophyta</taxon>
        <taxon>Embryophyta</taxon>
        <taxon>Tracheophyta</taxon>
        <taxon>Spermatophyta</taxon>
        <taxon>Magnoliopsida</taxon>
        <taxon>eudicotyledons</taxon>
        <taxon>Gunneridae</taxon>
        <taxon>Pentapetalae</taxon>
        <taxon>asterids</taxon>
        <taxon>lamiids</taxon>
        <taxon>Solanales</taxon>
        <taxon>Solanaceae</taxon>
        <taxon>Solanoideae</taxon>
        <taxon>Datureae</taxon>
        <taxon>Datura</taxon>
    </lineage>
</organism>
<dbReference type="EMBL" id="JACEIK010000472">
    <property type="protein sequence ID" value="MCD7457693.1"/>
    <property type="molecule type" value="Genomic_DNA"/>
</dbReference>
<protein>
    <submittedName>
        <fullName evidence="1">Uncharacterized protein</fullName>
    </submittedName>
</protein>
<keyword evidence="2" id="KW-1185">Reference proteome</keyword>
<dbReference type="Proteomes" id="UP000823775">
    <property type="component" value="Unassembled WGS sequence"/>
</dbReference>